<evidence type="ECO:0000256" key="4">
    <source>
        <dbReference type="ARBA" id="ARBA00022692"/>
    </source>
</evidence>
<dbReference type="RefSeq" id="WP_186241477.1">
    <property type="nucleotide sequence ID" value="NZ_OCTY01000002.1"/>
</dbReference>
<dbReference type="GO" id="GO:0005886">
    <property type="term" value="C:plasma membrane"/>
    <property type="evidence" value="ECO:0007669"/>
    <property type="project" value="UniProtKB-SubCell"/>
</dbReference>
<evidence type="ECO:0000313" key="9">
    <source>
        <dbReference type="EMBL" id="SOJ53175.1"/>
    </source>
</evidence>
<dbReference type="InterPro" id="IPR004707">
    <property type="entry name" value="MmpL_fam"/>
</dbReference>
<gene>
    <name evidence="9" type="primary">mmpL4_2</name>
    <name evidence="9" type="ORF">MSIMFB_00676</name>
</gene>
<feature type="transmembrane region" description="Helical" evidence="7">
    <location>
        <begin position="20"/>
        <end position="41"/>
    </location>
</feature>
<dbReference type="AlphaFoldDB" id="A0A7Z7IGT9"/>
<dbReference type="PANTHER" id="PTHR33406:SF6">
    <property type="entry name" value="MEMBRANE PROTEIN YDGH-RELATED"/>
    <property type="match status" value="1"/>
</dbReference>
<evidence type="ECO:0000259" key="8">
    <source>
        <dbReference type="Pfam" id="PF03176"/>
    </source>
</evidence>
<accession>A0A7Z7IGT9</accession>
<dbReference type="InterPro" id="IPR050545">
    <property type="entry name" value="Mycobact_MmpL"/>
</dbReference>
<dbReference type="PANTHER" id="PTHR33406">
    <property type="entry name" value="MEMBRANE PROTEIN MJ1562-RELATED"/>
    <property type="match status" value="1"/>
</dbReference>
<feature type="transmembrane region" description="Helical" evidence="7">
    <location>
        <begin position="332"/>
        <end position="355"/>
    </location>
</feature>
<evidence type="ECO:0000256" key="5">
    <source>
        <dbReference type="ARBA" id="ARBA00022989"/>
    </source>
</evidence>
<dbReference type="EMBL" id="OCTY01000002">
    <property type="protein sequence ID" value="SOJ53175.1"/>
    <property type="molecule type" value="Genomic_DNA"/>
</dbReference>
<dbReference type="Proteomes" id="UP000554965">
    <property type="component" value="Unassembled WGS sequence"/>
</dbReference>
<dbReference type="NCBIfam" id="TIGR00833">
    <property type="entry name" value="actII"/>
    <property type="match status" value="1"/>
</dbReference>
<evidence type="ECO:0000256" key="6">
    <source>
        <dbReference type="ARBA" id="ARBA00023136"/>
    </source>
</evidence>
<evidence type="ECO:0000256" key="1">
    <source>
        <dbReference type="ARBA" id="ARBA00004651"/>
    </source>
</evidence>
<feature type="transmembrane region" description="Helical" evidence="7">
    <location>
        <begin position="288"/>
        <end position="312"/>
    </location>
</feature>
<comment type="subcellular location">
    <subcellularLocation>
        <location evidence="1">Cell membrane</location>
        <topology evidence="1">Multi-pass membrane protein</topology>
    </subcellularLocation>
</comment>
<evidence type="ECO:0000313" key="10">
    <source>
        <dbReference type="Proteomes" id="UP000554965"/>
    </source>
</evidence>
<feature type="transmembrane region" description="Helical" evidence="7">
    <location>
        <begin position="791"/>
        <end position="816"/>
    </location>
</feature>
<proteinExistence type="inferred from homology"/>
<dbReference type="FunFam" id="1.20.1640.10:FF:000020">
    <property type="entry name" value="Transmembrane transport protein MmpL10"/>
    <property type="match status" value="1"/>
</dbReference>
<evidence type="ECO:0000256" key="3">
    <source>
        <dbReference type="ARBA" id="ARBA00022475"/>
    </source>
</evidence>
<name>A0A7Z7IGT9_9MYCO</name>
<keyword evidence="6 7" id="KW-0472">Membrane</keyword>
<feature type="domain" description="Membrane transport protein MMPL" evidence="8">
    <location>
        <begin position="54"/>
        <end position="383"/>
    </location>
</feature>
<keyword evidence="4 7" id="KW-0812">Transmembrane</keyword>
<evidence type="ECO:0000256" key="7">
    <source>
        <dbReference type="SAM" id="Phobius"/>
    </source>
</evidence>
<dbReference type="InterPro" id="IPR004869">
    <property type="entry name" value="MMPL_dom"/>
</dbReference>
<comment type="similarity">
    <text evidence="2">Belongs to the resistance-nodulation-cell division (RND) (TC 2.A.6) family. MmpL subfamily.</text>
</comment>
<evidence type="ECO:0000256" key="2">
    <source>
        <dbReference type="ARBA" id="ARBA00010157"/>
    </source>
</evidence>
<keyword evidence="5 7" id="KW-1133">Transmembrane helix</keyword>
<feature type="transmembrane region" description="Helical" evidence="7">
    <location>
        <begin position="376"/>
        <end position="398"/>
    </location>
</feature>
<feature type="transmembrane region" description="Helical" evidence="7">
    <location>
        <begin position="864"/>
        <end position="887"/>
    </location>
</feature>
<dbReference type="SUPFAM" id="SSF82866">
    <property type="entry name" value="Multidrug efflux transporter AcrB transmembrane domain"/>
    <property type="match status" value="2"/>
</dbReference>
<sequence length="978" mass="107282">MTVDPTAQLPTSPKFAQFVHTFAVPIVLFWVGLVVVLTVFVPSLDQVGRDHTVSMSPNDAESMQAMKRVGKVFNEFNTDSAIMIVLEGDKPLGDDAHHFYDELIRKLSRDTKHVQHIQDFWGDPLTAAGSQSSDGKAAYVQVYLAGNQGETLANESVQSVRKIVDGTPAPPGVKAYVTGAAALNADQSTAGEKGVQKVTAITFLVIIVMLLFVYRSIVTVILTLLMVALELMAARGVVAFLGHNNIIGLSTFAVNLLVLMAIAAGTDYAIFVLGRYQEARGLGEDREMAFYTMFHGTAHVVIGSGLTIAGAMYCLSFTRLPYFQTLGVPCAVGMLVAVAAAITLGPAVLTIGSHFKLFDPKRKMRTRGWRRVGTAIVRWPGPILAVSIAIALIGLLALPGYRTNYDSRKYLPPSTPANIGYAAADRHFSQARMNPELLLVETDHDLRNPAGMLVLDRIARGVFHIPGVARVQAITRPLGTPIEHTSIPFQISMQNTTQVENQQYMHQRMDDMLKQADAMQQSIDTMQRMYDIMSQTVAVTHNMDLLTREMVGITSELRDHIADFDDFWRPIRSYFYWERHCFDIPICWSLRSIFDALDGLDQLTEKITELSGQLDKLDVLMPQMLAQLPPQIDTMKTMKTMMLSMHSSMSSLYDQMDVMSQNSTAMGQAFDAAKNDDSFYIPPEVFDNADFKRGLKMFVSPDGHAARFIISHEGDPATPEGISHVDPIMRAAKEAIKGTPVEGAHIWLGGTAAVYKDMRDGSKYDLMIAGIAAASLILIIMLIITRSLVAAITIVGTVLLSLGASFGLSVLVWQHILGFELHWMVLAMSVILLLAVGSDYNLLLVSRFKEEIHAGLKTGIIRSMAGTGAVVTNAGLVFAATMASFIFSDLKVIGQVGTTIGLGLLFDTLIVRSFMMPSIAALMGRWFWWPQQVRTRPASQLLRPFGPRPLVRALLLPKDDGAGETADTQRVPVATPHY</sequence>
<feature type="transmembrane region" description="Helical" evidence="7">
    <location>
        <begin position="893"/>
        <end position="915"/>
    </location>
</feature>
<organism evidence="9 10">
    <name type="scientific">Mycobacterium simulans</name>
    <dbReference type="NCBI Taxonomy" id="627089"/>
    <lineage>
        <taxon>Bacteria</taxon>
        <taxon>Bacillati</taxon>
        <taxon>Actinomycetota</taxon>
        <taxon>Actinomycetes</taxon>
        <taxon>Mycobacteriales</taxon>
        <taxon>Mycobacteriaceae</taxon>
        <taxon>Mycobacterium</taxon>
    </lineage>
</organism>
<feature type="transmembrane region" description="Helical" evidence="7">
    <location>
        <begin position="766"/>
        <end position="784"/>
    </location>
</feature>
<dbReference type="Gene3D" id="1.20.1640.10">
    <property type="entry name" value="Multidrug efflux transporter AcrB transmembrane domain"/>
    <property type="match status" value="2"/>
</dbReference>
<comment type="caution">
    <text evidence="9">The sequence shown here is derived from an EMBL/GenBank/DDBJ whole genome shotgun (WGS) entry which is preliminary data.</text>
</comment>
<dbReference type="Pfam" id="PF03176">
    <property type="entry name" value="MMPL"/>
    <property type="match status" value="2"/>
</dbReference>
<reference evidence="9 10" key="1">
    <citation type="submission" date="2017-10" db="EMBL/GenBank/DDBJ databases">
        <authorList>
            <consortium name="Urmite Genomes"/>
        </authorList>
    </citation>
    <scope>NUCLEOTIDE SEQUENCE [LARGE SCALE GENOMIC DNA]</scope>
    <source>
        <strain evidence="9 10">FB-527</strain>
    </source>
</reference>
<feature type="transmembrane region" description="Helical" evidence="7">
    <location>
        <begin position="249"/>
        <end position="276"/>
    </location>
</feature>
<feature type="domain" description="Membrane transport protein MMPL" evidence="8">
    <location>
        <begin position="603"/>
        <end position="938"/>
    </location>
</feature>
<protein>
    <submittedName>
        <fullName evidence="9">Siderophore exporter MmpL4</fullName>
    </submittedName>
</protein>
<dbReference type="FunFam" id="1.20.1640.10:FF:000018">
    <property type="entry name" value="Transmembrane transport protein MmpL10"/>
    <property type="match status" value="1"/>
</dbReference>
<keyword evidence="3" id="KW-1003">Cell membrane</keyword>
<feature type="transmembrane region" description="Helical" evidence="7">
    <location>
        <begin position="203"/>
        <end position="229"/>
    </location>
</feature>
<keyword evidence="10" id="KW-1185">Reference proteome</keyword>
<feature type="transmembrane region" description="Helical" evidence="7">
    <location>
        <begin position="822"/>
        <end position="843"/>
    </location>
</feature>